<organism evidence="2 3">
    <name type="scientific">Ectopseudomonas oleovorans</name>
    <name type="common">Pseudomonas oleovorans</name>
    <dbReference type="NCBI Taxonomy" id="301"/>
    <lineage>
        <taxon>Bacteria</taxon>
        <taxon>Pseudomonadati</taxon>
        <taxon>Pseudomonadota</taxon>
        <taxon>Gammaproteobacteria</taxon>
        <taxon>Pseudomonadales</taxon>
        <taxon>Pseudomonadaceae</taxon>
        <taxon>Ectopseudomonas</taxon>
    </lineage>
</organism>
<comment type="caution">
    <text evidence="2">The sequence shown here is derived from an EMBL/GenBank/DDBJ whole genome shotgun (WGS) entry which is preliminary data.</text>
</comment>
<accession>A0AA42QHJ0</accession>
<proteinExistence type="predicted"/>
<feature type="compositionally biased region" description="Polar residues" evidence="1">
    <location>
        <begin position="228"/>
        <end position="244"/>
    </location>
</feature>
<dbReference type="EMBL" id="JAOCJE010000001">
    <property type="protein sequence ID" value="MDH1341138.1"/>
    <property type="molecule type" value="Genomic_DNA"/>
</dbReference>
<gene>
    <name evidence="2" type="ORF">N5J11_18405</name>
</gene>
<dbReference type="RefSeq" id="WP_254472151.1">
    <property type="nucleotide sequence ID" value="NZ_CP104579.1"/>
</dbReference>
<feature type="region of interest" description="Disordered" evidence="1">
    <location>
        <begin position="257"/>
        <end position="282"/>
    </location>
</feature>
<sequence length="282" mass="32378">MYAYEPINSIKSLGLNAGLKQIAIELRNVFNNYWREDIFSHFERECRKLFKEDGIIDEKKIIRCWTADFRQSGSTELKERFFYAMLYHIGAEQEYYKGNHGAAGLLAMRSAHELGRFDGWRACMETINAPYNGRIKGGEAGKAIREDAYIELFRYIQSGPIKEGSTWKSKEDVIRDCEQRLQSYINKKYPLFSFMADNFIDNSLSKKGLVKDAFLSYKKAVKDKVDTDSTPSDQINSQNAKTNADLTFDQRLSFLQRQQDCASPANETDSSNEQGADPDEQP</sequence>
<feature type="region of interest" description="Disordered" evidence="1">
    <location>
        <begin position="225"/>
        <end position="244"/>
    </location>
</feature>
<reference evidence="2" key="1">
    <citation type="submission" date="2022-09" db="EMBL/GenBank/DDBJ databases">
        <title>Intensive care unit water sources are persistently colonized with multi-drug resistant bacteria and are the site of extensive horizontal gene transfer of antibiotic resistance genes.</title>
        <authorList>
            <person name="Diorio-Toth L."/>
        </authorList>
    </citation>
    <scope>NUCLEOTIDE SEQUENCE</scope>
    <source>
        <strain evidence="2">GD03704</strain>
    </source>
</reference>
<name>A0AA42QHJ0_ECTOL</name>
<dbReference type="AlphaFoldDB" id="A0AA42QHJ0"/>
<evidence type="ECO:0000313" key="2">
    <source>
        <dbReference type="EMBL" id="MDH1341138.1"/>
    </source>
</evidence>
<feature type="compositionally biased region" description="Polar residues" evidence="1">
    <location>
        <begin position="257"/>
        <end position="274"/>
    </location>
</feature>
<evidence type="ECO:0000256" key="1">
    <source>
        <dbReference type="SAM" id="MobiDB-lite"/>
    </source>
</evidence>
<protein>
    <submittedName>
        <fullName evidence="2">Uncharacterized protein</fullName>
    </submittedName>
</protein>
<evidence type="ECO:0000313" key="3">
    <source>
        <dbReference type="Proteomes" id="UP001161697"/>
    </source>
</evidence>
<dbReference type="Proteomes" id="UP001161697">
    <property type="component" value="Unassembled WGS sequence"/>
</dbReference>